<gene>
    <name evidence="1" type="ORF">TL16_g10679</name>
</gene>
<dbReference type="AlphaFoldDB" id="A0A9W7BAJ7"/>
<dbReference type="EMBL" id="BLQM01000384">
    <property type="protein sequence ID" value="GMH86877.1"/>
    <property type="molecule type" value="Genomic_DNA"/>
</dbReference>
<dbReference type="Gene3D" id="1.20.5.170">
    <property type="match status" value="1"/>
</dbReference>
<protein>
    <submittedName>
        <fullName evidence="1">Uncharacterized protein</fullName>
    </submittedName>
</protein>
<accession>A0A9W7BAJ7</accession>
<organism evidence="1 2">
    <name type="scientific">Triparma laevis f. inornata</name>
    <dbReference type="NCBI Taxonomy" id="1714386"/>
    <lineage>
        <taxon>Eukaryota</taxon>
        <taxon>Sar</taxon>
        <taxon>Stramenopiles</taxon>
        <taxon>Ochrophyta</taxon>
        <taxon>Bolidophyceae</taxon>
        <taxon>Parmales</taxon>
        <taxon>Triparmaceae</taxon>
        <taxon>Triparma</taxon>
    </lineage>
</organism>
<evidence type="ECO:0000313" key="1">
    <source>
        <dbReference type="EMBL" id="GMH86877.1"/>
    </source>
</evidence>
<dbReference type="Proteomes" id="UP001162640">
    <property type="component" value="Unassembled WGS sequence"/>
</dbReference>
<evidence type="ECO:0000313" key="2">
    <source>
        <dbReference type="Proteomes" id="UP001162640"/>
    </source>
</evidence>
<reference evidence="2" key="1">
    <citation type="journal article" date="2023" name="Commun. Biol.">
        <title>Genome analysis of Parmales, the sister group of diatoms, reveals the evolutionary specialization of diatoms from phago-mixotrophs to photoautotrophs.</title>
        <authorList>
            <person name="Ban H."/>
            <person name="Sato S."/>
            <person name="Yoshikawa S."/>
            <person name="Yamada K."/>
            <person name="Nakamura Y."/>
            <person name="Ichinomiya M."/>
            <person name="Sato N."/>
            <person name="Blanc-Mathieu R."/>
            <person name="Endo H."/>
            <person name="Kuwata A."/>
            <person name="Ogata H."/>
        </authorList>
    </citation>
    <scope>NUCLEOTIDE SEQUENCE [LARGE SCALE GENOMIC DNA]</scope>
</reference>
<comment type="caution">
    <text evidence="1">The sequence shown here is derived from an EMBL/GenBank/DDBJ whole genome shotgun (WGS) entry which is preliminary data.</text>
</comment>
<name>A0A9W7BAJ7_9STRA</name>
<proteinExistence type="predicted"/>
<sequence length="117" mass="12480">MMIPGSLQMIGLRVFAKCSKFVLFNFVVSYNDHDTTSTTSDVVAYLQTQQRIASLEKMVAALTTENAAQATDIASLTTENAAQATEIAALGTRIAQLEIALPTPPPNTLSDMIGKSS</sequence>